<dbReference type="AlphaFoldDB" id="A0A4V6QJ16"/>
<proteinExistence type="predicted"/>
<dbReference type="Proteomes" id="UP000297454">
    <property type="component" value="Unassembled WGS sequence"/>
</dbReference>
<name>A0A4V6QJ16_9FIRM</name>
<dbReference type="SUPFAM" id="SSF158745">
    <property type="entry name" value="LanC-like"/>
    <property type="match status" value="1"/>
</dbReference>
<dbReference type="Gene3D" id="1.50.10.10">
    <property type="match status" value="1"/>
</dbReference>
<accession>A0A4V6QJ16</accession>
<evidence type="ECO:0000313" key="2">
    <source>
        <dbReference type="Proteomes" id="UP000297454"/>
    </source>
</evidence>
<keyword evidence="2" id="KW-1185">Reference proteome</keyword>
<evidence type="ECO:0000313" key="1">
    <source>
        <dbReference type="EMBL" id="TFF66445.1"/>
    </source>
</evidence>
<reference evidence="1 2" key="1">
    <citation type="submission" date="2019-01" db="EMBL/GenBank/DDBJ databases">
        <title>Draft Genome Sequences of Helcococcus ovis Strains Isolated from the Uterus and Vagina of Dairy Cows with Metritis.</title>
        <authorList>
            <person name="Cunha F."/>
            <person name="Jeon S.J."/>
            <person name="Kutzer P."/>
            <person name="Galvao K.N."/>
        </authorList>
    </citation>
    <scope>NUCLEOTIDE SEQUENCE [LARGE SCALE GENOMIC DNA]</scope>
    <source>
        <strain evidence="1 2">KG-37</strain>
    </source>
</reference>
<sequence length="99" mass="11777">MYKLINQWSKIYSPSTSFYFGSAGFLYTYLNLYEYTKDNSFIENAKLYYNDTLITLKDNKFCNPNLKINLDNFLEGKYGIYCVLKMFEDGIVFNIFPFI</sequence>
<dbReference type="EMBL" id="SCFR01000010">
    <property type="protein sequence ID" value="TFF66445.1"/>
    <property type="molecule type" value="Genomic_DNA"/>
</dbReference>
<dbReference type="GO" id="GO:0005975">
    <property type="term" value="P:carbohydrate metabolic process"/>
    <property type="evidence" value="ECO:0007669"/>
    <property type="project" value="InterPro"/>
</dbReference>
<gene>
    <name evidence="1" type="ORF">EQF91_03850</name>
</gene>
<dbReference type="RefSeq" id="WP_134744441.1">
    <property type="nucleotide sequence ID" value="NZ_JBFNFK010000007.1"/>
</dbReference>
<dbReference type="InterPro" id="IPR012341">
    <property type="entry name" value="6hp_glycosidase-like_sf"/>
</dbReference>
<organism evidence="1 2">
    <name type="scientific">Helcococcus ovis</name>
    <dbReference type="NCBI Taxonomy" id="72026"/>
    <lineage>
        <taxon>Bacteria</taxon>
        <taxon>Bacillati</taxon>
        <taxon>Bacillota</taxon>
        <taxon>Tissierellia</taxon>
        <taxon>Tissierellales</taxon>
        <taxon>Peptoniphilaceae</taxon>
        <taxon>Helcococcus</taxon>
    </lineage>
</organism>
<protein>
    <submittedName>
        <fullName evidence="1">Uncharacterized protein</fullName>
    </submittedName>
</protein>
<comment type="caution">
    <text evidence="1">The sequence shown here is derived from an EMBL/GenBank/DDBJ whole genome shotgun (WGS) entry which is preliminary data.</text>
</comment>